<evidence type="ECO:0000259" key="1">
    <source>
        <dbReference type="PROSITE" id="PS50994"/>
    </source>
</evidence>
<dbReference type="AlphaFoldDB" id="A0A379ZP70"/>
<evidence type="ECO:0000313" key="2">
    <source>
        <dbReference type="EMBL" id="SUI65817.1"/>
    </source>
</evidence>
<name>A0A379ZP70_SHIFL</name>
<feature type="domain" description="Integrase catalytic" evidence="1">
    <location>
        <begin position="105"/>
        <end position="268"/>
    </location>
</feature>
<dbReference type="InterPro" id="IPR050900">
    <property type="entry name" value="Transposase_IS3/IS150/IS904"/>
</dbReference>
<dbReference type="InterPro" id="IPR001584">
    <property type="entry name" value="Integrase_cat-core"/>
</dbReference>
<dbReference type="Proteomes" id="UP000254880">
    <property type="component" value="Unassembled WGS sequence"/>
</dbReference>
<dbReference type="InterPro" id="IPR036397">
    <property type="entry name" value="RNaseH_sf"/>
</dbReference>
<sequence>MCQVFGVSRSGYYNWVQHEPSDRKQSDERLKLEIKVAHIRTRETYGTRRLQTELAENGIIVGRDRLARLRKELRLRCKQKRKFRATTNSNHNLPVAPNLLNQTFAPTAPNQVWVADLTYVATQEGWLYLAGIKDVYTCEIVGYAMGERMTKELTGKALFMALRSQRPPAGLIHHSDRGSQYCAYDYRVIQEQFGLKTSMSRKGNCYDNAPMESFWGTLKNESLSHYRFNNRDEAISVIREYIEIFYNRQRRHSRLGNISPAAFRENIIRWLLKKRTNGSVRYCQYTSKVAMIYIEQLELIHKSGDVLYPVKITRKSSGKTAFHLVPFGLNKTHDLLEVEDASEAIRLVIDERHSIRCSTLTATITNKKGKRIKRTGIYSIKGVNIKEYNVR</sequence>
<evidence type="ECO:0000313" key="3">
    <source>
        <dbReference type="Proteomes" id="UP000254880"/>
    </source>
</evidence>
<dbReference type="PANTHER" id="PTHR46889">
    <property type="entry name" value="TRANSPOSASE INSF FOR INSERTION SEQUENCE IS3B-RELATED"/>
    <property type="match status" value="1"/>
</dbReference>
<dbReference type="Pfam" id="PF00665">
    <property type="entry name" value="rve"/>
    <property type="match status" value="1"/>
</dbReference>
<dbReference type="EMBL" id="UGYT01000001">
    <property type="protein sequence ID" value="SUI65817.1"/>
    <property type="molecule type" value="Genomic_DNA"/>
</dbReference>
<gene>
    <name evidence="2" type="ORF">NCTC9783_01478</name>
</gene>
<dbReference type="Pfam" id="PF13333">
    <property type="entry name" value="rve_2"/>
    <property type="match status" value="1"/>
</dbReference>
<organism evidence="2 3">
    <name type="scientific">Shigella flexneri</name>
    <dbReference type="NCBI Taxonomy" id="623"/>
    <lineage>
        <taxon>Bacteria</taxon>
        <taxon>Pseudomonadati</taxon>
        <taxon>Pseudomonadota</taxon>
        <taxon>Gammaproteobacteria</taxon>
        <taxon>Enterobacterales</taxon>
        <taxon>Enterobacteriaceae</taxon>
        <taxon>Shigella</taxon>
    </lineage>
</organism>
<accession>A0A379ZP70</accession>
<dbReference type="InterPro" id="IPR048020">
    <property type="entry name" value="Transpos_IS3"/>
</dbReference>
<dbReference type="Gene3D" id="3.30.420.10">
    <property type="entry name" value="Ribonuclease H-like superfamily/Ribonuclease H"/>
    <property type="match status" value="1"/>
</dbReference>
<dbReference type="NCBIfam" id="NF033516">
    <property type="entry name" value="transpos_IS3"/>
    <property type="match status" value="1"/>
</dbReference>
<dbReference type="GO" id="GO:0003676">
    <property type="term" value="F:nucleic acid binding"/>
    <property type="evidence" value="ECO:0007669"/>
    <property type="project" value="InterPro"/>
</dbReference>
<reference evidence="2 3" key="1">
    <citation type="submission" date="2018-06" db="EMBL/GenBank/DDBJ databases">
        <authorList>
            <consortium name="Pathogen Informatics"/>
            <person name="Doyle S."/>
        </authorList>
    </citation>
    <scope>NUCLEOTIDE SEQUENCE [LARGE SCALE GENOMIC DNA]</scope>
    <source>
        <strain evidence="2 3">NCTC9783</strain>
    </source>
</reference>
<dbReference type="SUPFAM" id="SSF53098">
    <property type="entry name" value="Ribonuclease H-like"/>
    <property type="match status" value="1"/>
</dbReference>
<dbReference type="PANTHER" id="PTHR46889:SF4">
    <property type="entry name" value="TRANSPOSASE INSO FOR INSERTION SEQUENCE ELEMENT IS911B-RELATED"/>
    <property type="match status" value="1"/>
</dbReference>
<dbReference type="Pfam" id="PF13276">
    <property type="entry name" value="HTH_21"/>
    <property type="match status" value="1"/>
</dbReference>
<proteinExistence type="predicted"/>
<dbReference type="InterPro" id="IPR012337">
    <property type="entry name" value="RNaseH-like_sf"/>
</dbReference>
<dbReference type="GO" id="GO:0015074">
    <property type="term" value="P:DNA integration"/>
    <property type="evidence" value="ECO:0007669"/>
    <property type="project" value="InterPro"/>
</dbReference>
<dbReference type="InterPro" id="IPR025948">
    <property type="entry name" value="HTH-like_dom"/>
</dbReference>
<protein>
    <submittedName>
        <fullName evidence="2">IS600 orf</fullName>
    </submittedName>
</protein>
<dbReference type="PROSITE" id="PS50994">
    <property type="entry name" value="INTEGRASE"/>
    <property type="match status" value="1"/>
</dbReference>